<evidence type="ECO:0000256" key="5">
    <source>
        <dbReference type="ARBA" id="ARBA00022833"/>
    </source>
</evidence>
<feature type="domain" description="Metallo-beta-lactamase" evidence="6">
    <location>
        <begin position="40"/>
        <end position="241"/>
    </location>
</feature>
<dbReference type="PANTHER" id="PTHR42978">
    <property type="entry name" value="QUORUM-QUENCHING LACTONASE YTNP-RELATED-RELATED"/>
    <property type="match status" value="1"/>
</dbReference>
<evidence type="ECO:0000256" key="1">
    <source>
        <dbReference type="ARBA" id="ARBA00001947"/>
    </source>
</evidence>
<dbReference type="Proteomes" id="UP001324380">
    <property type="component" value="Chromosome"/>
</dbReference>
<sequence>MDKQLVVNKLYLLPAGHGIVKEYFINTDLGFDNPSMVRSPLFIYLLDTSDGLILIDTGLDEVFLNNPNYYDGTPMEGLLYLYMKEEHLIPNLLKNAGYKPEDIKMVISTHLHCDHSGGHKYFRETPVLIQKNELTKLADETYSPPECRIKELNYEIIDGDYELCDNIKLISTPGHSPGHQSVLINTASSGYVLLCIDVALTEGIFKRNVPYFAVDPETAAASLSKAQAIAKQYNAVVLYGHDARQAETVKVYPEFY</sequence>
<dbReference type="InterPro" id="IPR051013">
    <property type="entry name" value="MBL_superfamily_lactonases"/>
</dbReference>
<keyword evidence="8" id="KW-1185">Reference proteome</keyword>
<accession>A0ABZ0TV99</accession>
<proteinExistence type="inferred from homology"/>
<organism evidence="7 8">
    <name type="scientific">Mucilaginibacter sabulilitoris</name>
    <dbReference type="NCBI Taxonomy" id="1173583"/>
    <lineage>
        <taxon>Bacteria</taxon>
        <taxon>Pseudomonadati</taxon>
        <taxon>Bacteroidota</taxon>
        <taxon>Sphingobacteriia</taxon>
        <taxon>Sphingobacteriales</taxon>
        <taxon>Sphingobacteriaceae</taxon>
        <taxon>Mucilaginibacter</taxon>
    </lineage>
</organism>
<keyword evidence="3" id="KW-0479">Metal-binding</keyword>
<dbReference type="PANTHER" id="PTHR42978:SF7">
    <property type="entry name" value="METALLO-HYDROLASE RV2300C-RELATED"/>
    <property type="match status" value="1"/>
</dbReference>
<evidence type="ECO:0000259" key="6">
    <source>
        <dbReference type="SMART" id="SM00849"/>
    </source>
</evidence>
<comment type="cofactor">
    <cofactor evidence="1">
        <name>Zn(2+)</name>
        <dbReference type="ChEBI" id="CHEBI:29105"/>
    </cofactor>
</comment>
<evidence type="ECO:0000313" key="7">
    <source>
        <dbReference type="EMBL" id="WPU95065.1"/>
    </source>
</evidence>
<name>A0ABZ0TV99_9SPHI</name>
<evidence type="ECO:0000256" key="4">
    <source>
        <dbReference type="ARBA" id="ARBA00022801"/>
    </source>
</evidence>
<dbReference type="SMART" id="SM00849">
    <property type="entry name" value="Lactamase_B"/>
    <property type="match status" value="1"/>
</dbReference>
<protein>
    <submittedName>
        <fullName evidence="7">N-acyl homoserine lactonase family protein</fullName>
    </submittedName>
</protein>
<dbReference type="SUPFAM" id="SSF56281">
    <property type="entry name" value="Metallo-hydrolase/oxidoreductase"/>
    <property type="match status" value="1"/>
</dbReference>
<evidence type="ECO:0000313" key="8">
    <source>
        <dbReference type="Proteomes" id="UP001324380"/>
    </source>
</evidence>
<evidence type="ECO:0000256" key="2">
    <source>
        <dbReference type="ARBA" id="ARBA00007749"/>
    </source>
</evidence>
<dbReference type="InterPro" id="IPR036866">
    <property type="entry name" value="RibonucZ/Hydroxyglut_hydro"/>
</dbReference>
<comment type="similarity">
    <text evidence="2">Belongs to the metallo-beta-lactamase superfamily.</text>
</comment>
<dbReference type="Gene3D" id="3.60.15.10">
    <property type="entry name" value="Ribonuclease Z/Hydroxyacylglutathione hydrolase-like"/>
    <property type="match status" value="1"/>
</dbReference>
<dbReference type="RefSeq" id="WP_321564177.1">
    <property type="nucleotide sequence ID" value="NZ_CP139558.1"/>
</dbReference>
<dbReference type="InterPro" id="IPR001279">
    <property type="entry name" value="Metallo-B-lactamas"/>
</dbReference>
<dbReference type="EMBL" id="CP139558">
    <property type="protein sequence ID" value="WPU95065.1"/>
    <property type="molecule type" value="Genomic_DNA"/>
</dbReference>
<keyword evidence="5" id="KW-0862">Zinc</keyword>
<gene>
    <name evidence="7" type="ORF">SNE25_05945</name>
</gene>
<dbReference type="Pfam" id="PF00753">
    <property type="entry name" value="Lactamase_B"/>
    <property type="match status" value="1"/>
</dbReference>
<dbReference type="CDD" id="cd07729">
    <property type="entry name" value="AHL_lactonase_MBL-fold"/>
    <property type="match status" value="1"/>
</dbReference>
<reference evidence="7 8" key="1">
    <citation type="submission" date="2023-11" db="EMBL/GenBank/DDBJ databases">
        <title>Analysis of the Genomes of Mucilaginibacter gossypii cycad 4 and M. sabulilitoris SNA2: microbes with the potential for plant growth promotion.</title>
        <authorList>
            <person name="Hirsch A.M."/>
            <person name="Humm E."/>
            <person name="Rubbi M."/>
            <person name="Del Vecchio G."/>
            <person name="Ha S.M."/>
            <person name="Pellegrini M."/>
            <person name="Gunsalus R.P."/>
        </authorList>
    </citation>
    <scope>NUCLEOTIDE SEQUENCE [LARGE SCALE GENOMIC DNA]</scope>
    <source>
        <strain evidence="7 8">SNA2</strain>
    </source>
</reference>
<evidence type="ECO:0000256" key="3">
    <source>
        <dbReference type="ARBA" id="ARBA00022723"/>
    </source>
</evidence>
<keyword evidence="4" id="KW-0378">Hydrolase</keyword>